<reference evidence="10" key="1">
    <citation type="journal article" date="2006" name="Science">
        <title>Ancient noncoding elements conserved in the human genome.</title>
        <authorList>
            <person name="Venkatesh B."/>
            <person name="Kirkness E.F."/>
            <person name="Loh Y.H."/>
            <person name="Halpern A.L."/>
            <person name="Lee A.P."/>
            <person name="Johnson J."/>
            <person name="Dandona N."/>
            <person name="Viswanathan L.D."/>
            <person name="Tay A."/>
            <person name="Venter J.C."/>
            <person name="Strausberg R.L."/>
            <person name="Brenner S."/>
        </authorList>
    </citation>
    <scope>NUCLEOTIDE SEQUENCE [LARGE SCALE GENOMIC DNA]</scope>
</reference>
<dbReference type="InterPro" id="IPR017968">
    <property type="entry name" value="Acylphosphatase_CS"/>
</dbReference>
<feature type="signal peptide" evidence="7">
    <location>
        <begin position="1"/>
        <end position="23"/>
    </location>
</feature>
<dbReference type="AlphaFoldDB" id="A0A4W3GHS0"/>
<comment type="catalytic activity">
    <reaction evidence="3 4 5">
        <text>an acyl phosphate + H2O = a carboxylate + phosphate + H(+)</text>
        <dbReference type="Rhea" id="RHEA:14965"/>
        <dbReference type="ChEBI" id="CHEBI:15377"/>
        <dbReference type="ChEBI" id="CHEBI:15378"/>
        <dbReference type="ChEBI" id="CHEBI:29067"/>
        <dbReference type="ChEBI" id="CHEBI:43474"/>
        <dbReference type="ChEBI" id="CHEBI:59918"/>
        <dbReference type="EC" id="3.6.1.7"/>
    </reaction>
</comment>
<sequence length="136" mass="15064">TPSSFRKLRPSLLLTFLVPSGAGCQGGRPLFAGAAMSLGGQALFVSVDYEVFGKVQGVFFRKHTEKEARRLGLRGWVQNTPRGTVQGQLQGSEDGVRAMQAWLRHTGSPSARIDEALFGEERRIPRLEYSDFRIIK</sequence>
<reference evidence="10" key="2">
    <citation type="journal article" date="2007" name="PLoS Biol.">
        <title>Survey sequencing and comparative analysis of the elephant shark (Callorhinchus milii) genome.</title>
        <authorList>
            <person name="Venkatesh B."/>
            <person name="Kirkness E.F."/>
            <person name="Loh Y.H."/>
            <person name="Halpern A.L."/>
            <person name="Lee A.P."/>
            <person name="Johnson J."/>
            <person name="Dandona N."/>
            <person name="Viswanathan L.D."/>
            <person name="Tay A."/>
            <person name="Venter J.C."/>
            <person name="Strausberg R.L."/>
            <person name="Brenner S."/>
        </authorList>
    </citation>
    <scope>NUCLEOTIDE SEQUENCE [LARGE SCALE GENOMIC DNA]</scope>
</reference>
<feature type="domain" description="Acylphosphatase-like" evidence="8">
    <location>
        <begin position="46"/>
        <end position="136"/>
    </location>
</feature>
<dbReference type="FunFam" id="3.30.70.100:FF:000011">
    <property type="entry name" value="Acylphosphatase"/>
    <property type="match status" value="1"/>
</dbReference>
<dbReference type="InterPro" id="IPR020456">
    <property type="entry name" value="Acylphosphatase"/>
</dbReference>
<dbReference type="SUPFAM" id="SSF54975">
    <property type="entry name" value="Acylphosphatase/BLUF domain-like"/>
    <property type="match status" value="1"/>
</dbReference>
<dbReference type="InParanoid" id="A0A4W3GHS0"/>
<dbReference type="PROSITE" id="PS00151">
    <property type="entry name" value="ACYLPHOSPHATASE_2"/>
    <property type="match status" value="1"/>
</dbReference>
<dbReference type="STRING" id="7868.ENSCMIP00000003093"/>
<evidence type="ECO:0000256" key="7">
    <source>
        <dbReference type="SAM" id="SignalP"/>
    </source>
</evidence>
<dbReference type="PRINTS" id="PR00112">
    <property type="entry name" value="ACYLPHPHTASE"/>
</dbReference>
<evidence type="ECO:0000256" key="6">
    <source>
        <dbReference type="RuleBase" id="RU004168"/>
    </source>
</evidence>
<dbReference type="OMA" id="LEYSDFR"/>
<dbReference type="Proteomes" id="UP000314986">
    <property type="component" value="Unassembled WGS sequence"/>
</dbReference>
<feature type="active site" evidence="4">
    <location>
        <position position="79"/>
    </location>
</feature>
<dbReference type="PANTHER" id="PTHR10029:SF21">
    <property type="entry name" value="ACYLPHOSPHATASE-1"/>
    <property type="match status" value="1"/>
</dbReference>
<reference evidence="9" key="5">
    <citation type="submission" date="2025-09" db="UniProtKB">
        <authorList>
            <consortium name="Ensembl"/>
        </authorList>
    </citation>
    <scope>IDENTIFICATION</scope>
</reference>
<reference evidence="10" key="3">
    <citation type="journal article" date="2014" name="Nature">
        <title>Elephant shark genome provides unique insights into gnathostome evolution.</title>
        <authorList>
            <consortium name="International Elephant Shark Genome Sequencing Consortium"/>
            <person name="Venkatesh B."/>
            <person name="Lee A.P."/>
            <person name="Ravi V."/>
            <person name="Maurya A.K."/>
            <person name="Lian M.M."/>
            <person name="Swann J.B."/>
            <person name="Ohta Y."/>
            <person name="Flajnik M.F."/>
            <person name="Sutoh Y."/>
            <person name="Kasahara M."/>
            <person name="Hoon S."/>
            <person name="Gangu V."/>
            <person name="Roy S.W."/>
            <person name="Irimia M."/>
            <person name="Korzh V."/>
            <person name="Kondrychyn I."/>
            <person name="Lim Z.W."/>
            <person name="Tay B.H."/>
            <person name="Tohari S."/>
            <person name="Kong K.W."/>
            <person name="Ho S."/>
            <person name="Lorente-Galdos B."/>
            <person name="Quilez J."/>
            <person name="Marques-Bonet T."/>
            <person name="Raney B.J."/>
            <person name="Ingham P.W."/>
            <person name="Tay A."/>
            <person name="Hillier L.W."/>
            <person name="Minx P."/>
            <person name="Boehm T."/>
            <person name="Wilson R.K."/>
            <person name="Brenner S."/>
            <person name="Warren W.C."/>
        </authorList>
    </citation>
    <scope>NUCLEOTIDE SEQUENCE [LARGE SCALE GENOMIC DNA]</scope>
</reference>
<keyword evidence="10" id="KW-1185">Reference proteome</keyword>
<protein>
    <recommendedName>
        <fullName evidence="4 5">Acylphosphatase</fullName>
        <ecNumber evidence="4 5">3.6.1.7</ecNumber>
    </recommendedName>
</protein>
<dbReference type="Ensembl" id="ENSCMIT00000003207.1">
    <property type="protein sequence ID" value="ENSCMIP00000003093.1"/>
    <property type="gene ID" value="ENSCMIG00000001833.1"/>
</dbReference>
<feature type="active site" evidence="4">
    <location>
        <position position="61"/>
    </location>
</feature>
<proteinExistence type="inferred from homology"/>
<dbReference type="PROSITE" id="PS00150">
    <property type="entry name" value="ACYLPHOSPHATASE_1"/>
    <property type="match status" value="1"/>
</dbReference>
<dbReference type="Gene3D" id="3.30.70.100">
    <property type="match status" value="1"/>
</dbReference>
<dbReference type="InterPro" id="IPR001792">
    <property type="entry name" value="Acylphosphatase-like_dom"/>
</dbReference>
<evidence type="ECO:0000313" key="9">
    <source>
        <dbReference type="Ensembl" id="ENSCMIP00000003093.1"/>
    </source>
</evidence>
<keyword evidence="2 4" id="KW-0378">Hydrolase</keyword>
<dbReference type="EC" id="3.6.1.7" evidence="4 5"/>
<name>A0A4W3GHS0_CALMI</name>
<evidence type="ECO:0000313" key="10">
    <source>
        <dbReference type="Proteomes" id="UP000314986"/>
    </source>
</evidence>
<evidence type="ECO:0000256" key="2">
    <source>
        <dbReference type="ARBA" id="ARBA00022801"/>
    </source>
</evidence>
<evidence type="ECO:0000256" key="3">
    <source>
        <dbReference type="ARBA" id="ARBA00047645"/>
    </source>
</evidence>
<dbReference type="PROSITE" id="PS51160">
    <property type="entry name" value="ACYLPHOSPHATASE_3"/>
    <property type="match status" value="1"/>
</dbReference>
<dbReference type="Pfam" id="PF00708">
    <property type="entry name" value="Acylphosphatase"/>
    <property type="match status" value="1"/>
</dbReference>
<evidence type="ECO:0000259" key="8">
    <source>
        <dbReference type="PROSITE" id="PS51160"/>
    </source>
</evidence>
<evidence type="ECO:0000256" key="1">
    <source>
        <dbReference type="ARBA" id="ARBA00005614"/>
    </source>
</evidence>
<evidence type="ECO:0000256" key="4">
    <source>
        <dbReference type="PROSITE-ProRule" id="PRU00520"/>
    </source>
</evidence>
<dbReference type="GeneTree" id="ENSGT00390000011103"/>
<evidence type="ECO:0000256" key="5">
    <source>
        <dbReference type="RuleBase" id="RU000553"/>
    </source>
</evidence>
<dbReference type="FunCoup" id="A0A4W3GHS0">
    <property type="interactions" value="276"/>
</dbReference>
<dbReference type="InterPro" id="IPR036046">
    <property type="entry name" value="Acylphosphatase-like_dom_sf"/>
</dbReference>
<comment type="similarity">
    <text evidence="1 6">Belongs to the acylphosphatase family.</text>
</comment>
<reference evidence="9" key="4">
    <citation type="submission" date="2025-08" db="UniProtKB">
        <authorList>
            <consortium name="Ensembl"/>
        </authorList>
    </citation>
    <scope>IDENTIFICATION</scope>
</reference>
<keyword evidence="7" id="KW-0732">Signal</keyword>
<accession>A0A4W3GHS0</accession>
<dbReference type="GO" id="GO:0003998">
    <property type="term" value="F:acylphosphatase activity"/>
    <property type="evidence" value="ECO:0007669"/>
    <property type="project" value="UniProtKB-EC"/>
</dbReference>
<feature type="chain" id="PRO_5021421918" description="Acylphosphatase" evidence="7">
    <location>
        <begin position="24"/>
        <end position="136"/>
    </location>
</feature>
<organism evidence="9 10">
    <name type="scientific">Callorhinchus milii</name>
    <name type="common">Ghost shark</name>
    <dbReference type="NCBI Taxonomy" id="7868"/>
    <lineage>
        <taxon>Eukaryota</taxon>
        <taxon>Metazoa</taxon>
        <taxon>Chordata</taxon>
        <taxon>Craniata</taxon>
        <taxon>Vertebrata</taxon>
        <taxon>Chondrichthyes</taxon>
        <taxon>Holocephali</taxon>
        <taxon>Chimaeriformes</taxon>
        <taxon>Callorhinchidae</taxon>
        <taxon>Callorhinchus</taxon>
    </lineage>
</organism>
<dbReference type="PANTHER" id="PTHR10029">
    <property type="entry name" value="ACYLPHOSPHATASE"/>
    <property type="match status" value="1"/>
</dbReference>